<comment type="catalytic activity">
    <reaction evidence="1">
        <text>ATP + protein L-histidine = ADP + protein N-phospho-L-histidine.</text>
        <dbReference type="EC" id="2.7.13.3"/>
    </reaction>
</comment>
<keyword evidence="8" id="KW-0902">Two-component regulatory system</keyword>
<feature type="transmembrane region" description="Helical" evidence="9">
    <location>
        <begin position="240"/>
        <end position="259"/>
    </location>
</feature>
<evidence type="ECO:0000259" key="11">
    <source>
        <dbReference type="Pfam" id="PF07730"/>
    </source>
</evidence>
<feature type="transmembrane region" description="Helical" evidence="9">
    <location>
        <begin position="295"/>
        <end position="319"/>
    </location>
</feature>
<dbReference type="PANTHER" id="PTHR24421:SF10">
    <property type="entry name" value="NITRATE_NITRITE SENSOR PROTEIN NARQ"/>
    <property type="match status" value="1"/>
</dbReference>
<dbReference type="EC" id="2.7.13.3" evidence="2"/>
<evidence type="ECO:0000313" key="12">
    <source>
        <dbReference type="EMBL" id="GIJ68507.1"/>
    </source>
</evidence>
<dbReference type="SUPFAM" id="SSF55874">
    <property type="entry name" value="ATPase domain of HSP90 chaperone/DNA topoisomerase II/histidine kinase"/>
    <property type="match status" value="1"/>
</dbReference>
<sequence>MHTLLVRRVNPGPRRWRLCHHSGVAATANAYDEAPPAARELGLGVVALAVAVLVTYGWYLGFHLANAHNGLIAASWTAVGLYVVRMRPRHREGWLFVATGVVHAVMFFGRQYGLHDGALPAASWLGWVGVWPVPVAIALFAWTLMAFPDGRLLSRRWLVAAGAMAAVAAAMAVVSALWPTEYDRIGLAAPHPFDLPGAAAADRVWAYLQPGYALIQALGTAAIVVRLRRAGGDEARRMRWLAYAVVMAILILVAGMATLGSPVPGLLALPLVPVAAGFGILRHRLYDIDPVINRTIVVGAMVLLVTAGYVALVVGVGALVPVEEGWLSLLATAVVAVGFEPLRRRAQRLADRLVYGPRATPYEALSRLSAQLTEAPEDLLDGIAATVASAVGAREVAVWVGDDGRMEQRARWPRSAGPLEPTDLSDLHRGPHWRVRPIVDQGTTRGAVAVRKPPGEPLTAAEERLLTDLVAQTGLVILQQEQARQLRAAARRIVSAEDAARRRLERDLHDGVQLRLVTLGLELGALAEQAKAHGDGDLAARAAGARTQLLEATADLRELARGLHPAVLTQDGLETALATVADRSAIPVRLRVDVGARLPREIEATAYYLVSEAVTNAARHSAATVVTVEVDAGADGLRIVVTDDGRGGAVPAPGGGLQGLADRVAALGARLELDSPATGGTRLGTLLPCG</sequence>
<evidence type="ECO:0000256" key="8">
    <source>
        <dbReference type="ARBA" id="ARBA00023012"/>
    </source>
</evidence>
<reference evidence="12" key="1">
    <citation type="submission" date="2021-01" db="EMBL/GenBank/DDBJ databases">
        <title>Whole genome shotgun sequence of Virgisporangium ochraceum NBRC 16418.</title>
        <authorList>
            <person name="Komaki H."/>
            <person name="Tamura T."/>
        </authorList>
    </citation>
    <scope>NUCLEOTIDE SEQUENCE</scope>
    <source>
        <strain evidence="12">NBRC 16418</strain>
    </source>
</reference>
<feature type="transmembrane region" description="Helical" evidence="9">
    <location>
        <begin position="265"/>
        <end position="283"/>
    </location>
</feature>
<keyword evidence="9" id="KW-0472">Membrane</keyword>
<dbReference type="InterPro" id="IPR003594">
    <property type="entry name" value="HATPase_dom"/>
</dbReference>
<evidence type="ECO:0000313" key="13">
    <source>
        <dbReference type="Proteomes" id="UP000635606"/>
    </source>
</evidence>
<dbReference type="Gene3D" id="3.30.565.10">
    <property type="entry name" value="Histidine kinase-like ATPase, C-terminal domain"/>
    <property type="match status" value="1"/>
</dbReference>
<organism evidence="12 13">
    <name type="scientific">Virgisporangium ochraceum</name>
    <dbReference type="NCBI Taxonomy" id="65505"/>
    <lineage>
        <taxon>Bacteria</taxon>
        <taxon>Bacillati</taxon>
        <taxon>Actinomycetota</taxon>
        <taxon>Actinomycetes</taxon>
        <taxon>Micromonosporales</taxon>
        <taxon>Micromonosporaceae</taxon>
        <taxon>Virgisporangium</taxon>
    </lineage>
</organism>
<feature type="transmembrane region" description="Helical" evidence="9">
    <location>
        <begin position="41"/>
        <end position="61"/>
    </location>
</feature>
<proteinExistence type="predicted"/>
<comment type="caution">
    <text evidence="12">The sequence shown here is derived from an EMBL/GenBank/DDBJ whole genome shotgun (WGS) entry which is preliminary data.</text>
</comment>
<evidence type="ECO:0000256" key="5">
    <source>
        <dbReference type="ARBA" id="ARBA00022741"/>
    </source>
</evidence>
<dbReference type="GO" id="GO:0016020">
    <property type="term" value="C:membrane"/>
    <property type="evidence" value="ECO:0007669"/>
    <property type="project" value="InterPro"/>
</dbReference>
<dbReference type="InterPro" id="IPR011712">
    <property type="entry name" value="Sig_transdc_His_kin_sub3_dim/P"/>
</dbReference>
<keyword evidence="6" id="KW-0418">Kinase</keyword>
<name>A0A8J3ZQU1_9ACTN</name>
<dbReference type="Pfam" id="PF02518">
    <property type="entry name" value="HATPase_c"/>
    <property type="match status" value="1"/>
</dbReference>
<keyword evidence="4" id="KW-0808">Transferase</keyword>
<evidence type="ECO:0000259" key="10">
    <source>
        <dbReference type="Pfam" id="PF02518"/>
    </source>
</evidence>
<evidence type="ECO:0000256" key="6">
    <source>
        <dbReference type="ARBA" id="ARBA00022777"/>
    </source>
</evidence>
<evidence type="ECO:0000256" key="9">
    <source>
        <dbReference type="SAM" id="Phobius"/>
    </source>
</evidence>
<protein>
    <recommendedName>
        <fullName evidence="2">histidine kinase</fullName>
        <ecNumber evidence="2">2.7.13.3</ecNumber>
    </recommendedName>
</protein>
<keyword evidence="9" id="KW-0812">Transmembrane</keyword>
<dbReference type="PANTHER" id="PTHR24421">
    <property type="entry name" value="NITRATE/NITRITE SENSOR PROTEIN NARX-RELATED"/>
    <property type="match status" value="1"/>
</dbReference>
<evidence type="ECO:0000256" key="7">
    <source>
        <dbReference type="ARBA" id="ARBA00022840"/>
    </source>
</evidence>
<feature type="transmembrane region" description="Helical" evidence="9">
    <location>
        <begin position="124"/>
        <end position="145"/>
    </location>
</feature>
<evidence type="ECO:0000256" key="1">
    <source>
        <dbReference type="ARBA" id="ARBA00000085"/>
    </source>
</evidence>
<evidence type="ECO:0000256" key="4">
    <source>
        <dbReference type="ARBA" id="ARBA00022679"/>
    </source>
</evidence>
<dbReference type="GO" id="GO:0046983">
    <property type="term" value="F:protein dimerization activity"/>
    <property type="evidence" value="ECO:0007669"/>
    <property type="project" value="InterPro"/>
</dbReference>
<keyword evidence="5" id="KW-0547">Nucleotide-binding</keyword>
<feature type="domain" description="Histidine kinase/HSP90-like ATPase" evidence="10">
    <location>
        <begin position="605"/>
        <end position="649"/>
    </location>
</feature>
<gene>
    <name evidence="12" type="ORF">Voc01_034240</name>
</gene>
<dbReference type="EMBL" id="BOPH01000043">
    <property type="protein sequence ID" value="GIJ68507.1"/>
    <property type="molecule type" value="Genomic_DNA"/>
</dbReference>
<feature type="transmembrane region" description="Helical" evidence="9">
    <location>
        <begin position="211"/>
        <end position="228"/>
    </location>
</feature>
<feature type="transmembrane region" description="Helical" evidence="9">
    <location>
        <begin position="93"/>
        <end position="112"/>
    </location>
</feature>
<evidence type="ECO:0000256" key="3">
    <source>
        <dbReference type="ARBA" id="ARBA00022553"/>
    </source>
</evidence>
<dbReference type="CDD" id="cd16917">
    <property type="entry name" value="HATPase_UhpB-NarQ-NarX-like"/>
    <property type="match status" value="1"/>
</dbReference>
<dbReference type="Proteomes" id="UP000635606">
    <property type="component" value="Unassembled WGS sequence"/>
</dbReference>
<dbReference type="Pfam" id="PF07730">
    <property type="entry name" value="HisKA_3"/>
    <property type="match status" value="1"/>
</dbReference>
<keyword evidence="3" id="KW-0597">Phosphoprotein</keyword>
<feature type="transmembrane region" description="Helical" evidence="9">
    <location>
        <begin position="157"/>
        <end position="178"/>
    </location>
</feature>
<evidence type="ECO:0000256" key="2">
    <source>
        <dbReference type="ARBA" id="ARBA00012438"/>
    </source>
</evidence>
<keyword evidence="7" id="KW-0067">ATP-binding</keyword>
<dbReference type="AlphaFoldDB" id="A0A8J3ZQU1"/>
<dbReference type="GO" id="GO:0005524">
    <property type="term" value="F:ATP binding"/>
    <property type="evidence" value="ECO:0007669"/>
    <property type="project" value="UniProtKB-KW"/>
</dbReference>
<dbReference type="InterPro" id="IPR036890">
    <property type="entry name" value="HATPase_C_sf"/>
</dbReference>
<feature type="transmembrane region" description="Helical" evidence="9">
    <location>
        <begin position="67"/>
        <end position="84"/>
    </location>
</feature>
<dbReference type="GO" id="GO:0000155">
    <property type="term" value="F:phosphorelay sensor kinase activity"/>
    <property type="evidence" value="ECO:0007669"/>
    <property type="project" value="InterPro"/>
</dbReference>
<feature type="domain" description="Signal transduction histidine kinase subgroup 3 dimerisation and phosphoacceptor" evidence="11">
    <location>
        <begin position="501"/>
        <end position="568"/>
    </location>
</feature>
<keyword evidence="13" id="KW-1185">Reference proteome</keyword>
<dbReference type="InterPro" id="IPR050482">
    <property type="entry name" value="Sensor_HK_TwoCompSys"/>
</dbReference>
<accession>A0A8J3ZQU1</accession>
<keyword evidence="9" id="KW-1133">Transmembrane helix</keyword>
<dbReference type="SUPFAM" id="SSF55781">
    <property type="entry name" value="GAF domain-like"/>
    <property type="match status" value="1"/>
</dbReference>